<dbReference type="RefSeq" id="WP_311627568.1">
    <property type="nucleotide sequence ID" value="NZ_JAVRFE010000070.1"/>
</dbReference>
<dbReference type="SUPFAM" id="SSF53850">
    <property type="entry name" value="Periplasmic binding protein-like II"/>
    <property type="match status" value="1"/>
</dbReference>
<accession>A0ABU2TI99</accession>
<dbReference type="InterPro" id="IPR005119">
    <property type="entry name" value="LysR_subst-bd"/>
</dbReference>
<dbReference type="SUPFAM" id="SSF46785">
    <property type="entry name" value="Winged helix' DNA-binding domain"/>
    <property type="match status" value="1"/>
</dbReference>
<keyword evidence="2" id="KW-0805">Transcription regulation</keyword>
<dbReference type="InterPro" id="IPR036388">
    <property type="entry name" value="WH-like_DNA-bd_sf"/>
</dbReference>
<dbReference type="PROSITE" id="PS50931">
    <property type="entry name" value="HTH_LYSR"/>
    <property type="match status" value="1"/>
</dbReference>
<protein>
    <submittedName>
        <fullName evidence="7">LysR family transcriptional regulator</fullName>
    </submittedName>
</protein>
<dbReference type="CDD" id="cd08414">
    <property type="entry name" value="PBP2_LTTR_aromatics_like"/>
    <property type="match status" value="1"/>
</dbReference>
<dbReference type="InterPro" id="IPR000847">
    <property type="entry name" value="LysR_HTH_N"/>
</dbReference>
<comment type="caution">
    <text evidence="7">The sequence shown here is derived from an EMBL/GenBank/DDBJ whole genome shotgun (WGS) entry which is preliminary data.</text>
</comment>
<keyword evidence="8" id="KW-1185">Reference proteome</keyword>
<keyword evidence="5" id="KW-0175">Coiled coil</keyword>
<dbReference type="PANTHER" id="PTHR30346">
    <property type="entry name" value="TRANSCRIPTIONAL DUAL REGULATOR HCAR-RELATED"/>
    <property type="match status" value="1"/>
</dbReference>
<proteinExistence type="inferred from homology"/>
<keyword evidence="3" id="KW-0238">DNA-binding</keyword>
<evidence type="ECO:0000256" key="4">
    <source>
        <dbReference type="ARBA" id="ARBA00023163"/>
    </source>
</evidence>
<name>A0ABU2TI99_9ACTN</name>
<dbReference type="Pfam" id="PF03466">
    <property type="entry name" value="LysR_substrate"/>
    <property type="match status" value="1"/>
</dbReference>
<comment type="similarity">
    <text evidence="1">Belongs to the LysR transcriptional regulatory family.</text>
</comment>
<feature type="domain" description="HTH lysR-type" evidence="6">
    <location>
        <begin position="3"/>
        <end position="60"/>
    </location>
</feature>
<gene>
    <name evidence="7" type="ORF">RM550_33815</name>
</gene>
<feature type="coiled-coil region" evidence="5">
    <location>
        <begin position="67"/>
        <end position="94"/>
    </location>
</feature>
<dbReference type="PANTHER" id="PTHR30346:SF0">
    <property type="entry name" value="HCA OPERON TRANSCRIPTIONAL ACTIVATOR HCAR"/>
    <property type="match status" value="1"/>
</dbReference>
<dbReference type="Gene3D" id="3.40.190.10">
    <property type="entry name" value="Periplasmic binding protein-like II"/>
    <property type="match status" value="2"/>
</dbReference>
<evidence type="ECO:0000256" key="1">
    <source>
        <dbReference type="ARBA" id="ARBA00009437"/>
    </source>
</evidence>
<sequence length="326" mass="36172">MNIELRHFRYAIAVAEELSFTRAARRLHVAQSALSARIKGMEAELGVALFHRTTRRVELTEAGKRFITEAELSLRHHEEALRQAREAASGARARLKVGFQGAAALELTPLILEAFEGRCPGVEVEMCRYDWDDPSAGVNSQEVDAAFVRPPFQARGLTMEPLFAEPRVAALPHRHRFAGRPHVHLTELLDEPFVLRRSPDRIWVDYWMCAAHRRRTDMPRRVEVSSADDELQAVAAGRAISITPAAAARFYPRSGIVYVPVEGVSPSTVALAWSHGATNPAVAAFAKAVRQACRTRPQVLRKITEPVINKRVSNRSVSPGPARTGQ</sequence>
<evidence type="ECO:0000256" key="3">
    <source>
        <dbReference type="ARBA" id="ARBA00023125"/>
    </source>
</evidence>
<evidence type="ECO:0000256" key="5">
    <source>
        <dbReference type="SAM" id="Coils"/>
    </source>
</evidence>
<evidence type="ECO:0000259" key="6">
    <source>
        <dbReference type="PROSITE" id="PS50931"/>
    </source>
</evidence>
<evidence type="ECO:0000313" key="8">
    <source>
        <dbReference type="Proteomes" id="UP001180551"/>
    </source>
</evidence>
<dbReference type="InterPro" id="IPR036390">
    <property type="entry name" value="WH_DNA-bd_sf"/>
</dbReference>
<dbReference type="Gene3D" id="1.10.10.10">
    <property type="entry name" value="Winged helix-like DNA-binding domain superfamily/Winged helix DNA-binding domain"/>
    <property type="match status" value="1"/>
</dbReference>
<organism evidence="7 8">
    <name type="scientific">Streptomyces mooreae</name>
    <dbReference type="NCBI Taxonomy" id="3075523"/>
    <lineage>
        <taxon>Bacteria</taxon>
        <taxon>Bacillati</taxon>
        <taxon>Actinomycetota</taxon>
        <taxon>Actinomycetes</taxon>
        <taxon>Kitasatosporales</taxon>
        <taxon>Streptomycetaceae</taxon>
        <taxon>Streptomyces</taxon>
    </lineage>
</organism>
<evidence type="ECO:0000313" key="7">
    <source>
        <dbReference type="EMBL" id="MDT0460647.1"/>
    </source>
</evidence>
<keyword evidence="4" id="KW-0804">Transcription</keyword>
<reference evidence="7" key="1">
    <citation type="submission" date="2024-05" db="EMBL/GenBank/DDBJ databases">
        <title>30 novel species of actinomycetes from the DSMZ collection.</title>
        <authorList>
            <person name="Nouioui I."/>
        </authorList>
    </citation>
    <scope>NUCLEOTIDE SEQUENCE</scope>
    <source>
        <strain evidence="7">DSM 41527</strain>
    </source>
</reference>
<evidence type="ECO:0000256" key="2">
    <source>
        <dbReference type="ARBA" id="ARBA00023015"/>
    </source>
</evidence>
<dbReference type="Pfam" id="PF00126">
    <property type="entry name" value="HTH_1"/>
    <property type="match status" value="1"/>
</dbReference>
<dbReference type="EMBL" id="JAVRFE010000070">
    <property type="protein sequence ID" value="MDT0460647.1"/>
    <property type="molecule type" value="Genomic_DNA"/>
</dbReference>
<dbReference type="PRINTS" id="PR00039">
    <property type="entry name" value="HTHLYSR"/>
</dbReference>
<dbReference type="Proteomes" id="UP001180551">
    <property type="component" value="Unassembled WGS sequence"/>
</dbReference>